<sequence>MQRKLSAKQDLVSHRVYPKERKHEIPLCDDDTFSSYIQRTKYKIRSMSNNGCHEEQFYPAHADVSDGTSSNKENDVDPFSDFIQNSRKKLRMRTLSRNI</sequence>
<dbReference type="OMA" id="RTKYKIR"/>
<reference evidence="1" key="1">
    <citation type="journal article" date="2012" name="Nat. Biotechnol.">
        <title>Draft genome sequence of pigeonpea (Cajanus cajan), an orphan legume crop of resource-poor farmers.</title>
        <authorList>
            <person name="Varshney R.K."/>
            <person name="Chen W."/>
            <person name="Li Y."/>
            <person name="Bharti A.K."/>
            <person name="Saxena R.K."/>
            <person name="Schlueter J.A."/>
            <person name="Donoghue M.T."/>
            <person name="Azam S."/>
            <person name="Fan G."/>
            <person name="Whaley A.M."/>
            <person name="Farmer A.D."/>
            <person name="Sheridan J."/>
            <person name="Iwata A."/>
            <person name="Tuteja R."/>
            <person name="Penmetsa R.V."/>
            <person name="Wu W."/>
            <person name="Upadhyaya H.D."/>
            <person name="Yang S.P."/>
            <person name="Shah T."/>
            <person name="Saxena K.B."/>
            <person name="Michael T."/>
            <person name="McCombie W.R."/>
            <person name="Yang B."/>
            <person name="Zhang G."/>
            <person name="Yang H."/>
            <person name="Wang J."/>
            <person name="Spillane C."/>
            <person name="Cook D.R."/>
            <person name="May G.D."/>
            <person name="Xu X."/>
            <person name="Jackson S.A."/>
        </authorList>
    </citation>
    <scope>NUCLEOTIDE SEQUENCE [LARGE SCALE GENOMIC DNA]</scope>
</reference>
<name>A0A151RM01_CAJCA</name>
<dbReference type="EMBL" id="KQ483661">
    <property type="protein sequence ID" value="KYP43597.1"/>
    <property type="molecule type" value="Genomic_DNA"/>
</dbReference>
<evidence type="ECO:0000313" key="1">
    <source>
        <dbReference type="EMBL" id="KYP43597.1"/>
    </source>
</evidence>
<organism evidence="1 2">
    <name type="scientific">Cajanus cajan</name>
    <name type="common">Pigeon pea</name>
    <name type="synonym">Cajanus indicus</name>
    <dbReference type="NCBI Taxonomy" id="3821"/>
    <lineage>
        <taxon>Eukaryota</taxon>
        <taxon>Viridiplantae</taxon>
        <taxon>Streptophyta</taxon>
        <taxon>Embryophyta</taxon>
        <taxon>Tracheophyta</taxon>
        <taxon>Spermatophyta</taxon>
        <taxon>Magnoliopsida</taxon>
        <taxon>eudicotyledons</taxon>
        <taxon>Gunneridae</taxon>
        <taxon>Pentapetalae</taxon>
        <taxon>rosids</taxon>
        <taxon>fabids</taxon>
        <taxon>Fabales</taxon>
        <taxon>Fabaceae</taxon>
        <taxon>Papilionoideae</taxon>
        <taxon>50 kb inversion clade</taxon>
        <taxon>NPAAA clade</taxon>
        <taxon>indigoferoid/millettioid clade</taxon>
        <taxon>Phaseoleae</taxon>
        <taxon>Cajanus</taxon>
    </lineage>
</organism>
<evidence type="ECO:0000313" key="2">
    <source>
        <dbReference type="Proteomes" id="UP000075243"/>
    </source>
</evidence>
<dbReference type="AlphaFoldDB" id="A0A151RM01"/>
<protein>
    <submittedName>
        <fullName evidence="1">Uncharacterized protein</fullName>
    </submittedName>
</protein>
<keyword evidence="2" id="KW-1185">Reference proteome</keyword>
<proteinExistence type="predicted"/>
<dbReference type="Proteomes" id="UP000075243">
    <property type="component" value="Unassembled WGS sequence"/>
</dbReference>
<accession>A0A151RM01</accession>
<dbReference type="PANTHER" id="PTHR36746">
    <property type="entry name" value="BNAC04G51760D PROTEIN"/>
    <property type="match status" value="1"/>
</dbReference>
<gene>
    <name evidence="1" type="ORF">KK1_034975</name>
</gene>
<dbReference type="Gramene" id="C.cajan_35664.t">
    <property type="protein sequence ID" value="C.cajan_35664.t.cds1"/>
    <property type="gene ID" value="C.cajan_35664"/>
</dbReference>
<dbReference type="PANTHER" id="PTHR36746:SF2">
    <property type="match status" value="1"/>
</dbReference>